<keyword evidence="3 8" id="KW-0812">Transmembrane</keyword>
<protein>
    <submittedName>
        <fullName evidence="9">Uncharacterized protein</fullName>
    </submittedName>
</protein>
<proteinExistence type="predicted"/>
<evidence type="ECO:0000313" key="9">
    <source>
        <dbReference type="EMBL" id="CAL8132816.1"/>
    </source>
</evidence>
<dbReference type="PANTHER" id="PTHR42643:SF24">
    <property type="entry name" value="IONOTROPIC RECEPTOR 60A"/>
    <property type="match status" value="1"/>
</dbReference>
<dbReference type="PANTHER" id="PTHR42643">
    <property type="entry name" value="IONOTROPIC RECEPTOR 20A-RELATED"/>
    <property type="match status" value="1"/>
</dbReference>
<keyword evidence="6" id="KW-0675">Receptor</keyword>
<sequence length="397" mass="45403">MKKDRLQLAPRPSSSAVAFTQIFHYGNQKKGFTFQIIFPPVKLLDTGLHAFLTPFLLTGWICILASLVGISVWLILTEGVTILQLMFWHFSTLLEQDVYQLKVSKFQSHVIIVIFIFSAIVFRQFYCSCLYSFMVAEPKVTHYPKNIDELLNQTEYKILTPRPLVMKAHSIFLSESSKKISKAAIFLERILLVSFVMQLNRDIHTLQNASNHHSLEVFRYSTTANAKGTKLATGWANKNQVSINLERFAVICDDNCEGHWKLPFLEQTQWYRVSEEQMQFFTTYTFWAQTYPNFATLGFSRFLGGFVESGLNERASQQHRVSRQFELSKGLSNLQQSGMENGSLWSYLMLGNDVERFVKAKEEPTKVSALIGTFGITGAILVMASIVFAVEVICNWF</sequence>
<evidence type="ECO:0000256" key="7">
    <source>
        <dbReference type="ARBA" id="ARBA00023180"/>
    </source>
</evidence>
<evidence type="ECO:0000256" key="3">
    <source>
        <dbReference type="ARBA" id="ARBA00022692"/>
    </source>
</evidence>
<comment type="subcellular location">
    <subcellularLocation>
        <location evidence="1">Cell membrane</location>
        <topology evidence="1">Multi-pass membrane protein</topology>
    </subcellularLocation>
</comment>
<feature type="transmembrane region" description="Helical" evidence="8">
    <location>
        <begin position="369"/>
        <end position="390"/>
    </location>
</feature>
<keyword evidence="5 8" id="KW-0472">Membrane</keyword>
<evidence type="ECO:0000256" key="5">
    <source>
        <dbReference type="ARBA" id="ARBA00023136"/>
    </source>
</evidence>
<name>A0ABP1RQD2_9HEXA</name>
<dbReference type="InterPro" id="IPR052192">
    <property type="entry name" value="Insect_Ionotropic_Sensory_Rcpt"/>
</dbReference>
<evidence type="ECO:0000256" key="8">
    <source>
        <dbReference type="SAM" id="Phobius"/>
    </source>
</evidence>
<dbReference type="Gene3D" id="1.10.287.70">
    <property type="match status" value="1"/>
</dbReference>
<dbReference type="EMBL" id="CAXLJM020000093">
    <property type="protein sequence ID" value="CAL8132816.1"/>
    <property type="molecule type" value="Genomic_DNA"/>
</dbReference>
<reference evidence="9 10" key="1">
    <citation type="submission" date="2024-08" db="EMBL/GenBank/DDBJ databases">
        <authorList>
            <person name="Cucini C."/>
            <person name="Frati F."/>
        </authorList>
    </citation>
    <scope>NUCLEOTIDE SEQUENCE [LARGE SCALE GENOMIC DNA]</scope>
</reference>
<dbReference type="Proteomes" id="UP001642540">
    <property type="component" value="Unassembled WGS sequence"/>
</dbReference>
<evidence type="ECO:0000313" key="10">
    <source>
        <dbReference type="Proteomes" id="UP001642540"/>
    </source>
</evidence>
<keyword evidence="2" id="KW-1003">Cell membrane</keyword>
<evidence type="ECO:0000256" key="1">
    <source>
        <dbReference type="ARBA" id="ARBA00004651"/>
    </source>
</evidence>
<gene>
    <name evidence="9" type="ORF">ODALV1_LOCUS24776</name>
</gene>
<organism evidence="9 10">
    <name type="scientific">Orchesella dallaii</name>
    <dbReference type="NCBI Taxonomy" id="48710"/>
    <lineage>
        <taxon>Eukaryota</taxon>
        <taxon>Metazoa</taxon>
        <taxon>Ecdysozoa</taxon>
        <taxon>Arthropoda</taxon>
        <taxon>Hexapoda</taxon>
        <taxon>Collembola</taxon>
        <taxon>Entomobryomorpha</taxon>
        <taxon>Entomobryoidea</taxon>
        <taxon>Orchesellidae</taxon>
        <taxon>Orchesellinae</taxon>
        <taxon>Orchesella</taxon>
    </lineage>
</organism>
<feature type="transmembrane region" description="Helical" evidence="8">
    <location>
        <begin position="106"/>
        <end position="126"/>
    </location>
</feature>
<feature type="transmembrane region" description="Helical" evidence="8">
    <location>
        <begin position="51"/>
        <end position="76"/>
    </location>
</feature>
<accession>A0ABP1RQD2</accession>
<evidence type="ECO:0000256" key="4">
    <source>
        <dbReference type="ARBA" id="ARBA00022989"/>
    </source>
</evidence>
<keyword evidence="4 8" id="KW-1133">Transmembrane helix</keyword>
<keyword evidence="7" id="KW-0325">Glycoprotein</keyword>
<keyword evidence="10" id="KW-1185">Reference proteome</keyword>
<comment type="caution">
    <text evidence="9">The sequence shown here is derived from an EMBL/GenBank/DDBJ whole genome shotgun (WGS) entry which is preliminary data.</text>
</comment>
<evidence type="ECO:0000256" key="2">
    <source>
        <dbReference type="ARBA" id="ARBA00022475"/>
    </source>
</evidence>
<evidence type="ECO:0000256" key="6">
    <source>
        <dbReference type="ARBA" id="ARBA00023170"/>
    </source>
</evidence>